<evidence type="ECO:0000313" key="3">
    <source>
        <dbReference type="Proteomes" id="UP001283361"/>
    </source>
</evidence>
<feature type="region of interest" description="Disordered" evidence="1">
    <location>
        <begin position="186"/>
        <end position="214"/>
    </location>
</feature>
<reference evidence="2" key="1">
    <citation type="journal article" date="2023" name="G3 (Bethesda)">
        <title>A reference genome for the long-term kleptoplast-retaining sea slug Elysia crispata morphotype clarki.</title>
        <authorList>
            <person name="Eastman K.E."/>
            <person name="Pendleton A.L."/>
            <person name="Shaikh M.A."/>
            <person name="Suttiyut T."/>
            <person name="Ogas R."/>
            <person name="Tomko P."/>
            <person name="Gavelis G."/>
            <person name="Widhalm J.R."/>
            <person name="Wisecaver J.H."/>
        </authorList>
    </citation>
    <scope>NUCLEOTIDE SEQUENCE</scope>
    <source>
        <strain evidence="2">ECLA1</strain>
    </source>
</reference>
<protein>
    <submittedName>
        <fullName evidence="2">Uncharacterized protein</fullName>
    </submittedName>
</protein>
<evidence type="ECO:0000256" key="1">
    <source>
        <dbReference type="SAM" id="MobiDB-lite"/>
    </source>
</evidence>
<comment type="caution">
    <text evidence="2">The sequence shown here is derived from an EMBL/GenBank/DDBJ whole genome shotgun (WGS) entry which is preliminary data.</text>
</comment>
<dbReference type="EMBL" id="JAWDGP010003655">
    <property type="protein sequence ID" value="KAK3772201.1"/>
    <property type="molecule type" value="Genomic_DNA"/>
</dbReference>
<evidence type="ECO:0000313" key="2">
    <source>
        <dbReference type="EMBL" id="KAK3772201.1"/>
    </source>
</evidence>
<sequence length="245" mass="26869">MLLHVTHLSLEDLSRTSISQSAGFSLFISYLRKYAALERVREEDPPYKQSSVESPDFSSYPIEFGIPRARFPAVGGSPSGVDYTHKVAAQHQLHRQHVAMQHYPLPIPTLDPRDPLPTFKLALTNPLHFSSRLARVLFFYFCPGRSGLSGPEPGTGSLTGTLGIPDRSWDLELVRATDTDHLGLPQHCEGRVGGGGGNGKPNPVSKDTRKGREGEGNRVCTVGYCRGGMGARLEEWSNGEGECRR</sequence>
<dbReference type="AlphaFoldDB" id="A0AAE1DIU4"/>
<name>A0AAE1DIU4_9GAST</name>
<accession>A0AAE1DIU4</accession>
<dbReference type="Proteomes" id="UP001283361">
    <property type="component" value="Unassembled WGS sequence"/>
</dbReference>
<organism evidence="2 3">
    <name type="scientific">Elysia crispata</name>
    <name type="common">lettuce slug</name>
    <dbReference type="NCBI Taxonomy" id="231223"/>
    <lineage>
        <taxon>Eukaryota</taxon>
        <taxon>Metazoa</taxon>
        <taxon>Spiralia</taxon>
        <taxon>Lophotrochozoa</taxon>
        <taxon>Mollusca</taxon>
        <taxon>Gastropoda</taxon>
        <taxon>Heterobranchia</taxon>
        <taxon>Euthyneura</taxon>
        <taxon>Panpulmonata</taxon>
        <taxon>Sacoglossa</taxon>
        <taxon>Placobranchoidea</taxon>
        <taxon>Plakobranchidae</taxon>
        <taxon>Elysia</taxon>
    </lineage>
</organism>
<keyword evidence="3" id="KW-1185">Reference proteome</keyword>
<proteinExistence type="predicted"/>
<gene>
    <name evidence="2" type="ORF">RRG08_035241</name>
</gene>